<evidence type="ECO:0000313" key="3">
    <source>
        <dbReference type="Proteomes" id="UP000077266"/>
    </source>
</evidence>
<feature type="compositionally biased region" description="Polar residues" evidence="1">
    <location>
        <begin position="97"/>
        <end position="106"/>
    </location>
</feature>
<feature type="region of interest" description="Disordered" evidence="1">
    <location>
        <begin position="162"/>
        <end position="186"/>
    </location>
</feature>
<feature type="compositionally biased region" description="Basic residues" evidence="1">
    <location>
        <begin position="168"/>
        <end position="181"/>
    </location>
</feature>
<evidence type="ECO:0000313" key="2">
    <source>
        <dbReference type="EMBL" id="KZV77989.1"/>
    </source>
</evidence>
<dbReference type="Proteomes" id="UP000077266">
    <property type="component" value="Unassembled WGS sequence"/>
</dbReference>
<feature type="compositionally biased region" description="Basic and acidic residues" evidence="1">
    <location>
        <begin position="118"/>
        <end position="131"/>
    </location>
</feature>
<evidence type="ECO:0000256" key="1">
    <source>
        <dbReference type="SAM" id="MobiDB-lite"/>
    </source>
</evidence>
<feature type="region of interest" description="Disordered" evidence="1">
    <location>
        <begin position="77"/>
        <end position="141"/>
    </location>
</feature>
<feature type="compositionally biased region" description="Basic and acidic residues" evidence="1">
    <location>
        <begin position="77"/>
        <end position="86"/>
    </location>
</feature>
<name>A0A165YZ55_EXIGL</name>
<dbReference type="InParanoid" id="A0A165YZ55"/>
<reference evidence="2 3" key="1">
    <citation type="journal article" date="2016" name="Mol. Biol. Evol.">
        <title>Comparative Genomics of Early-Diverging Mushroom-Forming Fungi Provides Insights into the Origins of Lignocellulose Decay Capabilities.</title>
        <authorList>
            <person name="Nagy L.G."/>
            <person name="Riley R."/>
            <person name="Tritt A."/>
            <person name="Adam C."/>
            <person name="Daum C."/>
            <person name="Floudas D."/>
            <person name="Sun H."/>
            <person name="Yadav J.S."/>
            <person name="Pangilinan J."/>
            <person name="Larsson K.H."/>
            <person name="Matsuura K."/>
            <person name="Barry K."/>
            <person name="Labutti K."/>
            <person name="Kuo R."/>
            <person name="Ohm R.A."/>
            <person name="Bhattacharya S.S."/>
            <person name="Shirouzu T."/>
            <person name="Yoshinaga Y."/>
            <person name="Martin F.M."/>
            <person name="Grigoriev I.V."/>
            <person name="Hibbett D.S."/>
        </authorList>
    </citation>
    <scope>NUCLEOTIDE SEQUENCE [LARGE SCALE GENOMIC DNA]</scope>
    <source>
        <strain evidence="2 3">HHB12029</strain>
    </source>
</reference>
<accession>A0A165YZ55</accession>
<proteinExistence type="predicted"/>
<sequence>MSDNEENREPRVSAFAADAKRRADAAKKLAEDQLAFAKLRGLHGRSLIGKDDCPEGYEAFCDAADAAELRRIAKLTKPHEGKHGSDEDIDMDDDAKSVTSRTSFLSRFSDATPVPDTPRTERASQAKRRDTSPAAGGIGGLQVGSAATNRLIDAVAFRLRHGTGSAPRRGKPYNRSGRPHGHGSEKAQLVAIRLKIESFCNGGPQPTFNDHEIKLLTDDESDRLNTEIERRRKDKALKEIRRTLKANYVPSPCLSPNTEKEKQTTA</sequence>
<keyword evidence="3" id="KW-1185">Reference proteome</keyword>
<dbReference type="AlphaFoldDB" id="A0A165YZ55"/>
<gene>
    <name evidence="2" type="ORF">EXIGLDRAFT_784455</name>
</gene>
<dbReference type="EMBL" id="KV427248">
    <property type="protein sequence ID" value="KZV77989.1"/>
    <property type="molecule type" value="Genomic_DNA"/>
</dbReference>
<protein>
    <submittedName>
        <fullName evidence="2">Uncharacterized protein</fullName>
    </submittedName>
</protein>
<organism evidence="2 3">
    <name type="scientific">Exidia glandulosa HHB12029</name>
    <dbReference type="NCBI Taxonomy" id="1314781"/>
    <lineage>
        <taxon>Eukaryota</taxon>
        <taxon>Fungi</taxon>
        <taxon>Dikarya</taxon>
        <taxon>Basidiomycota</taxon>
        <taxon>Agaricomycotina</taxon>
        <taxon>Agaricomycetes</taxon>
        <taxon>Auriculariales</taxon>
        <taxon>Exidiaceae</taxon>
        <taxon>Exidia</taxon>
    </lineage>
</organism>